<evidence type="ECO:0000256" key="1">
    <source>
        <dbReference type="SAM" id="Phobius"/>
    </source>
</evidence>
<keyword evidence="1" id="KW-0472">Membrane</keyword>
<organism evidence="2">
    <name type="scientific">Anguilla anguilla</name>
    <name type="common">European freshwater eel</name>
    <name type="synonym">Muraena anguilla</name>
    <dbReference type="NCBI Taxonomy" id="7936"/>
    <lineage>
        <taxon>Eukaryota</taxon>
        <taxon>Metazoa</taxon>
        <taxon>Chordata</taxon>
        <taxon>Craniata</taxon>
        <taxon>Vertebrata</taxon>
        <taxon>Euteleostomi</taxon>
        <taxon>Actinopterygii</taxon>
        <taxon>Neopterygii</taxon>
        <taxon>Teleostei</taxon>
        <taxon>Anguilliformes</taxon>
        <taxon>Anguillidae</taxon>
        <taxon>Anguilla</taxon>
    </lineage>
</organism>
<reference evidence="2" key="2">
    <citation type="journal article" date="2015" name="Fish Shellfish Immunol.">
        <title>Early steps in the European eel (Anguilla anguilla)-Vibrio vulnificus interaction in the gills: Role of the RtxA13 toxin.</title>
        <authorList>
            <person name="Callol A."/>
            <person name="Pajuelo D."/>
            <person name="Ebbesson L."/>
            <person name="Teles M."/>
            <person name="MacKenzie S."/>
            <person name="Amaro C."/>
        </authorList>
    </citation>
    <scope>NUCLEOTIDE SEQUENCE</scope>
</reference>
<name>A0A0E9PJF6_ANGAN</name>
<keyword evidence="1" id="KW-1133">Transmembrane helix</keyword>
<feature type="transmembrane region" description="Helical" evidence="1">
    <location>
        <begin position="12"/>
        <end position="36"/>
    </location>
</feature>
<reference evidence="2" key="1">
    <citation type="submission" date="2014-11" db="EMBL/GenBank/DDBJ databases">
        <authorList>
            <person name="Amaro Gonzalez C."/>
        </authorList>
    </citation>
    <scope>NUCLEOTIDE SEQUENCE</scope>
</reference>
<dbReference type="AlphaFoldDB" id="A0A0E9PJF6"/>
<protein>
    <submittedName>
        <fullName evidence="2">Uncharacterized protein</fullName>
    </submittedName>
</protein>
<dbReference type="EMBL" id="GBXM01103913">
    <property type="protein sequence ID" value="JAH04664.1"/>
    <property type="molecule type" value="Transcribed_RNA"/>
</dbReference>
<accession>A0A0E9PJF6</accession>
<sequence length="49" mass="5525">MHGVLGLRSSSFIPLHFSLQFRLFLFLIFLSAGSLTEGKTAYNRLRPLA</sequence>
<keyword evidence="1" id="KW-0812">Transmembrane</keyword>
<proteinExistence type="predicted"/>
<evidence type="ECO:0000313" key="2">
    <source>
        <dbReference type="EMBL" id="JAH04664.1"/>
    </source>
</evidence>